<name>A0ABN9E3E7_9NEOB</name>
<evidence type="ECO:0000313" key="1">
    <source>
        <dbReference type="EMBL" id="CAI9578764.1"/>
    </source>
</evidence>
<reference evidence="1" key="1">
    <citation type="submission" date="2023-05" db="EMBL/GenBank/DDBJ databases">
        <authorList>
            <person name="Stuckert A."/>
        </authorList>
    </citation>
    <scope>NUCLEOTIDE SEQUENCE</scope>
</reference>
<gene>
    <name evidence="1" type="ORF">SPARVUS_LOCUS8972891</name>
</gene>
<proteinExistence type="predicted"/>
<protein>
    <submittedName>
        <fullName evidence="1">Uncharacterized protein</fullName>
    </submittedName>
</protein>
<sequence length="62" mass="7658">MKRGIYFESENARDGIRRFYKKDTRSVIMLPFFQNLTRQVKVMNYPVVYRACWVIMKKFMKK</sequence>
<comment type="caution">
    <text evidence="1">The sequence shown here is derived from an EMBL/GenBank/DDBJ whole genome shotgun (WGS) entry which is preliminary data.</text>
</comment>
<evidence type="ECO:0000313" key="2">
    <source>
        <dbReference type="Proteomes" id="UP001162483"/>
    </source>
</evidence>
<dbReference type="Proteomes" id="UP001162483">
    <property type="component" value="Unassembled WGS sequence"/>
</dbReference>
<keyword evidence="2" id="KW-1185">Reference proteome</keyword>
<accession>A0ABN9E3E7</accession>
<dbReference type="EMBL" id="CATNWA010015033">
    <property type="protein sequence ID" value="CAI9578764.1"/>
    <property type="molecule type" value="Genomic_DNA"/>
</dbReference>
<organism evidence="1 2">
    <name type="scientific">Staurois parvus</name>
    <dbReference type="NCBI Taxonomy" id="386267"/>
    <lineage>
        <taxon>Eukaryota</taxon>
        <taxon>Metazoa</taxon>
        <taxon>Chordata</taxon>
        <taxon>Craniata</taxon>
        <taxon>Vertebrata</taxon>
        <taxon>Euteleostomi</taxon>
        <taxon>Amphibia</taxon>
        <taxon>Batrachia</taxon>
        <taxon>Anura</taxon>
        <taxon>Neobatrachia</taxon>
        <taxon>Ranoidea</taxon>
        <taxon>Ranidae</taxon>
        <taxon>Staurois</taxon>
    </lineage>
</organism>